<dbReference type="InterPro" id="IPR015424">
    <property type="entry name" value="PyrdxlP-dep_Trfase"/>
</dbReference>
<dbReference type="Gene3D" id="3.40.640.10">
    <property type="entry name" value="Type I PLP-dependent aspartate aminotransferase-like (Major domain)"/>
    <property type="match status" value="1"/>
</dbReference>
<dbReference type="EMBL" id="MSDW01000001">
    <property type="protein sequence ID" value="OKY78094.1"/>
    <property type="molecule type" value="Genomic_DNA"/>
</dbReference>
<feature type="domain" description="Aminotransferase class V" evidence="4">
    <location>
        <begin position="23"/>
        <end position="274"/>
    </location>
</feature>
<reference evidence="5" key="1">
    <citation type="submission" date="2016-12" db="EMBL/GenBank/DDBJ databases">
        <title>Discovery of methanogenic haloarchaea.</title>
        <authorList>
            <person name="Sorokin D.Y."/>
            <person name="Makarova K.S."/>
            <person name="Abbas B."/>
            <person name="Ferrer M."/>
            <person name="Golyshin P.N."/>
        </authorList>
    </citation>
    <scope>NUCLEOTIDE SEQUENCE [LARGE SCALE GENOMIC DNA]</scope>
    <source>
        <strain evidence="5">HMET1</strain>
    </source>
</reference>
<comment type="cofactor">
    <cofactor evidence="1">
        <name>pyridoxal 5'-phosphate</name>
        <dbReference type="ChEBI" id="CHEBI:597326"/>
    </cofactor>
</comment>
<dbReference type="GO" id="GO:0008453">
    <property type="term" value="F:alanine-glyoxylate transaminase activity"/>
    <property type="evidence" value="ECO:0007669"/>
    <property type="project" value="TreeGrafter"/>
</dbReference>
<dbReference type="FunCoup" id="A0A1Q6DUQ8">
    <property type="interactions" value="60"/>
</dbReference>
<protein>
    <submittedName>
        <fullName evidence="5">Serine-pyruvate aminotransferase/archaeal aspartate aminotransferase PucG</fullName>
    </submittedName>
</protein>
<dbReference type="AlphaFoldDB" id="A0A1Q6DUQ8"/>
<keyword evidence="5" id="KW-0032">Aminotransferase</keyword>
<dbReference type="Pfam" id="PF00266">
    <property type="entry name" value="Aminotran_5"/>
    <property type="match status" value="1"/>
</dbReference>
<comment type="similarity">
    <text evidence="2">Belongs to the class-V pyridoxal-phosphate-dependent aminotransferase family.</text>
</comment>
<dbReference type="InterPro" id="IPR024169">
    <property type="entry name" value="SP_NH2Trfase/AEP_transaminase"/>
</dbReference>
<dbReference type="PIRSF" id="PIRSF000524">
    <property type="entry name" value="SPT"/>
    <property type="match status" value="1"/>
</dbReference>
<dbReference type="GO" id="GO:0004760">
    <property type="term" value="F:L-serine-pyruvate transaminase activity"/>
    <property type="evidence" value="ECO:0007669"/>
    <property type="project" value="TreeGrafter"/>
</dbReference>
<evidence type="ECO:0000256" key="2">
    <source>
        <dbReference type="ARBA" id="ARBA00009236"/>
    </source>
</evidence>
<name>A0A1Q6DUQ8_METT1</name>
<dbReference type="PANTHER" id="PTHR21152">
    <property type="entry name" value="AMINOTRANSFERASE CLASS V"/>
    <property type="match status" value="1"/>
</dbReference>
<dbReference type="Proteomes" id="UP000185744">
    <property type="component" value="Unassembled WGS sequence"/>
</dbReference>
<dbReference type="PANTHER" id="PTHR21152:SF40">
    <property type="entry name" value="ALANINE--GLYOXYLATE AMINOTRANSFERASE"/>
    <property type="match status" value="1"/>
</dbReference>
<evidence type="ECO:0000259" key="4">
    <source>
        <dbReference type="Pfam" id="PF00266"/>
    </source>
</evidence>
<keyword evidence="3" id="KW-0663">Pyridoxal phosphate</keyword>
<evidence type="ECO:0000313" key="5">
    <source>
        <dbReference type="EMBL" id="OKY78094.1"/>
    </source>
</evidence>
<organism evidence="5 6">
    <name type="scientific">Methanohalarchaeum thermophilum</name>
    <dbReference type="NCBI Taxonomy" id="1903181"/>
    <lineage>
        <taxon>Archaea</taxon>
        <taxon>Methanobacteriati</taxon>
        <taxon>Methanobacteriota</taxon>
        <taxon>Methanonatronarchaeia</taxon>
        <taxon>Methanonatronarchaeales</taxon>
        <taxon>Methanonatronarchaeaceae</taxon>
        <taxon>Candidatus Methanohalarchaeum</taxon>
    </lineage>
</organism>
<proteinExistence type="inferred from homology"/>
<accession>A0A1Q6DUQ8</accession>
<evidence type="ECO:0000313" key="6">
    <source>
        <dbReference type="Proteomes" id="UP000185744"/>
    </source>
</evidence>
<keyword evidence="5" id="KW-0808">Transferase</keyword>
<gene>
    <name evidence="5" type="ORF">BTN85_0579</name>
</gene>
<dbReference type="InterPro" id="IPR015422">
    <property type="entry name" value="PyrdxlP-dep_Trfase_small"/>
</dbReference>
<dbReference type="Gene3D" id="3.90.1150.10">
    <property type="entry name" value="Aspartate Aminotransferase, domain 1"/>
    <property type="match status" value="1"/>
</dbReference>
<dbReference type="STRING" id="1903181.BTN85_0579"/>
<dbReference type="InterPro" id="IPR000192">
    <property type="entry name" value="Aminotrans_V_dom"/>
</dbReference>
<evidence type="ECO:0000256" key="3">
    <source>
        <dbReference type="ARBA" id="ARBA00022898"/>
    </source>
</evidence>
<sequence length="351" mass="40007">MHLFIPGPVEVREEVRKELSGEMIGHRSDEFSDLYDEIIPKLKELMQTENKVFISTSSSTGLLESSVVNCVRDRCLNLVNGAFGERWHKITKLNGKNCDKLEKEWSKPIEPKDVEERVKEKSYDTVTLVHNESSTALMNPVEEISKVLPDDVLLLVDTVSSMGGIDIPVDDWGIDVCLFGTQKCLGLPPGLSFLCASEKAITRSQEVTNKGYYFNFDNFIKYDSKSQTPTTPNIPLLYGLNQQLDYILEDEGLEERWNRHEKLGEIARNWAKEYFDIFPTEEYASNTLTAIKNTEDIDVGNLIKELKKDGYLISNGYGKLSEKSFRIGHMAERKPKELKELLVKIEETLNL</sequence>
<dbReference type="GO" id="GO:0019265">
    <property type="term" value="P:glycine biosynthetic process, by transamination of glyoxylate"/>
    <property type="evidence" value="ECO:0007669"/>
    <property type="project" value="TreeGrafter"/>
</dbReference>
<dbReference type="InParanoid" id="A0A1Q6DUQ8"/>
<dbReference type="SUPFAM" id="SSF53383">
    <property type="entry name" value="PLP-dependent transferases"/>
    <property type="match status" value="1"/>
</dbReference>
<dbReference type="InterPro" id="IPR015421">
    <property type="entry name" value="PyrdxlP-dep_Trfase_major"/>
</dbReference>
<comment type="caution">
    <text evidence="5">The sequence shown here is derived from an EMBL/GenBank/DDBJ whole genome shotgun (WGS) entry which is preliminary data.</text>
</comment>
<evidence type="ECO:0000256" key="1">
    <source>
        <dbReference type="ARBA" id="ARBA00001933"/>
    </source>
</evidence>
<keyword evidence="6" id="KW-1185">Reference proteome</keyword>